<feature type="region of interest" description="Disordered" evidence="1">
    <location>
        <begin position="1"/>
        <end position="30"/>
    </location>
</feature>
<gene>
    <name evidence="2" type="ORF">Baya_11430</name>
</gene>
<evidence type="ECO:0000313" key="3">
    <source>
        <dbReference type="Proteomes" id="UP000319801"/>
    </source>
</evidence>
<accession>A0A556V119</accession>
<dbReference type="AlphaFoldDB" id="A0A556V119"/>
<evidence type="ECO:0000256" key="1">
    <source>
        <dbReference type="SAM" id="MobiDB-lite"/>
    </source>
</evidence>
<dbReference type="Proteomes" id="UP000319801">
    <property type="component" value="Unassembled WGS sequence"/>
</dbReference>
<sequence length="131" mass="14757">MRHARADDEDVQEEKKQVTATMTGPRGPPGPLLISHLQSLQRLLRRVQPRFRDPLTPLCALSTGVITASLPRCRIDQTRKVARRNETELRPNRKVMCTTPYLRFEKQTSASSWNSSPSPCLSDVPPEPNGL</sequence>
<dbReference type="EMBL" id="VCAZ01000089">
    <property type="protein sequence ID" value="TSQ92648.1"/>
    <property type="molecule type" value="Genomic_DNA"/>
</dbReference>
<feature type="compositionally biased region" description="Low complexity" evidence="1">
    <location>
        <begin position="109"/>
        <end position="122"/>
    </location>
</feature>
<evidence type="ECO:0000313" key="2">
    <source>
        <dbReference type="EMBL" id="TSQ92648.1"/>
    </source>
</evidence>
<reference evidence="2 3" key="1">
    <citation type="journal article" date="2019" name="Genome Biol. Evol.">
        <title>Whole-Genome Sequencing of the Giant Devil Catfish, Bagarius yarrelli.</title>
        <authorList>
            <person name="Jiang W."/>
            <person name="Lv Y."/>
            <person name="Cheng L."/>
            <person name="Yang K."/>
            <person name="Chao B."/>
            <person name="Wang X."/>
            <person name="Li Y."/>
            <person name="Pan X."/>
            <person name="You X."/>
            <person name="Zhang Y."/>
            <person name="Yang J."/>
            <person name="Li J."/>
            <person name="Zhang X."/>
            <person name="Liu S."/>
            <person name="Sun C."/>
            <person name="Yang J."/>
            <person name="Shi Q."/>
        </authorList>
    </citation>
    <scope>NUCLEOTIDE SEQUENCE [LARGE SCALE GENOMIC DNA]</scope>
    <source>
        <strain evidence="2">JWS20170419001</strain>
        <tissue evidence="2">Muscle</tissue>
    </source>
</reference>
<organism evidence="2 3">
    <name type="scientific">Bagarius yarrelli</name>
    <name type="common">Goonch</name>
    <name type="synonym">Bagrus yarrelli</name>
    <dbReference type="NCBI Taxonomy" id="175774"/>
    <lineage>
        <taxon>Eukaryota</taxon>
        <taxon>Metazoa</taxon>
        <taxon>Chordata</taxon>
        <taxon>Craniata</taxon>
        <taxon>Vertebrata</taxon>
        <taxon>Euteleostomi</taxon>
        <taxon>Actinopterygii</taxon>
        <taxon>Neopterygii</taxon>
        <taxon>Teleostei</taxon>
        <taxon>Ostariophysi</taxon>
        <taxon>Siluriformes</taxon>
        <taxon>Sisoridae</taxon>
        <taxon>Sisorinae</taxon>
        <taxon>Bagarius</taxon>
    </lineage>
</organism>
<name>A0A556V119_BAGYA</name>
<comment type="caution">
    <text evidence="2">The sequence shown here is derived from an EMBL/GenBank/DDBJ whole genome shotgun (WGS) entry which is preliminary data.</text>
</comment>
<protein>
    <submittedName>
        <fullName evidence="2">Uncharacterized protein</fullName>
    </submittedName>
</protein>
<keyword evidence="3" id="KW-1185">Reference proteome</keyword>
<feature type="region of interest" description="Disordered" evidence="1">
    <location>
        <begin position="107"/>
        <end position="131"/>
    </location>
</feature>
<proteinExistence type="predicted"/>